<keyword evidence="4" id="KW-1185">Reference proteome</keyword>
<evidence type="ECO:0000313" key="3">
    <source>
        <dbReference type="EMBL" id="GAA4403269.1"/>
    </source>
</evidence>
<keyword evidence="2" id="KW-1133">Transmembrane helix</keyword>
<dbReference type="Proteomes" id="UP001500635">
    <property type="component" value="Unassembled WGS sequence"/>
</dbReference>
<dbReference type="RefSeq" id="WP_345000283.1">
    <property type="nucleotide sequence ID" value="NZ_BAABFR010000107.1"/>
</dbReference>
<reference evidence="4" key="1">
    <citation type="journal article" date="2019" name="Int. J. Syst. Evol. Microbiol.">
        <title>The Global Catalogue of Microorganisms (GCM) 10K type strain sequencing project: providing services to taxonomists for standard genome sequencing and annotation.</title>
        <authorList>
            <consortium name="The Broad Institute Genomics Platform"/>
            <consortium name="The Broad Institute Genome Sequencing Center for Infectious Disease"/>
            <person name="Wu L."/>
            <person name="Ma J."/>
        </authorList>
    </citation>
    <scope>NUCLEOTIDE SEQUENCE [LARGE SCALE GENOMIC DNA]</scope>
    <source>
        <strain evidence="4">JCM 17688</strain>
    </source>
</reference>
<evidence type="ECO:0000256" key="2">
    <source>
        <dbReference type="SAM" id="Phobius"/>
    </source>
</evidence>
<comment type="caution">
    <text evidence="3">The sequence shown here is derived from an EMBL/GenBank/DDBJ whole genome shotgun (WGS) entry which is preliminary data.</text>
</comment>
<sequence>MTDPYSQQPYPQDPYQQNPYQQGRYQQGQYPQNRYPGYGQQYPPAMGPQFGQPVGVKIEDPDNTIGIVGLVLAVVACGVPGLIVSWIALNKSRGRGYKNTCALIGLIIGAVYSVGVILYVVFAVILFGTLATAPHTSTSLLQLIV</sequence>
<gene>
    <name evidence="3" type="ORF">GCM10023147_44550</name>
</gene>
<keyword evidence="2" id="KW-0812">Transmembrane</keyword>
<evidence type="ECO:0000256" key="1">
    <source>
        <dbReference type="SAM" id="MobiDB-lite"/>
    </source>
</evidence>
<dbReference type="EMBL" id="BAABFR010000107">
    <property type="protein sequence ID" value="GAA4403269.1"/>
    <property type="molecule type" value="Genomic_DNA"/>
</dbReference>
<keyword evidence="2" id="KW-0472">Membrane</keyword>
<evidence type="ECO:0008006" key="5">
    <source>
        <dbReference type="Google" id="ProtNLM"/>
    </source>
</evidence>
<accession>A0ABP8KB82</accession>
<name>A0ABP8KB82_9ACTN</name>
<proteinExistence type="predicted"/>
<evidence type="ECO:0000313" key="4">
    <source>
        <dbReference type="Proteomes" id="UP001500635"/>
    </source>
</evidence>
<feature type="transmembrane region" description="Helical" evidence="2">
    <location>
        <begin position="101"/>
        <end position="127"/>
    </location>
</feature>
<protein>
    <recommendedName>
        <fullName evidence="5">DUF4190 domain-containing protein</fullName>
    </recommendedName>
</protein>
<feature type="transmembrane region" description="Helical" evidence="2">
    <location>
        <begin position="65"/>
        <end position="89"/>
    </location>
</feature>
<organism evidence="3 4">
    <name type="scientific">Tsukamurella soli</name>
    <dbReference type="NCBI Taxonomy" id="644556"/>
    <lineage>
        <taxon>Bacteria</taxon>
        <taxon>Bacillati</taxon>
        <taxon>Actinomycetota</taxon>
        <taxon>Actinomycetes</taxon>
        <taxon>Mycobacteriales</taxon>
        <taxon>Tsukamurellaceae</taxon>
        <taxon>Tsukamurella</taxon>
    </lineage>
</organism>
<feature type="region of interest" description="Disordered" evidence="1">
    <location>
        <begin position="1"/>
        <end position="30"/>
    </location>
</feature>